<dbReference type="RefSeq" id="WP_244721611.1">
    <property type="nucleotide sequence ID" value="NZ_JALIRP010000002.1"/>
</dbReference>
<gene>
    <name evidence="1" type="ORF">MUG84_05660</name>
</gene>
<evidence type="ECO:0000313" key="1">
    <source>
        <dbReference type="EMBL" id="MCJ8011233.1"/>
    </source>
</evidence>
<comment type="caution">
    <text evidence="1">The sequence shown here is derived from an EMBL/GenBank/DDBJ whole genome shotgun (WGS) entry which is preliminary data.</text>
</comment>
<keyword evidence="2" id="KW-1185">Reference proteome</keyword>
<organism evidence="1 2">
    <name type="scientific">Paenibacillus mangrovi</name>
    <dbReference type="NCBI Taxonomy" id="2931978"/>
    <lineage>
        <taxon>Bacteria</taxon>
        <taxon>Bacillati</taxon>
        <taxon>Bacillota</taxon>
        <taxon>Bacilli</taxon>
        <taxon>Bacillales</taxon>
        <taxon>Paenibacillaceae</taxon>
        <taxon>Paenibacillus</taxon>
    </lineage>
</organism>
<evidence type="ECO:0008006" key="3">
    <source>
        <dbReference type="Google" id="ProtNLM"/>
    </source>
</evidence>
<dbReference type="AlphaFoldDB" id="A0A9X1WPB9"/>
<reference evidence="1" key="1">
    <citation type="submission" date="2022-04" db="EMBL/GenBank/DDBJ databases">
        <title>Paenibacillus mangrovi sp. nov., a novel endophytic bacterium isolated from bark of Kandelia candel.</title>
        <authorList>
            <person name="Tuo L."/>
        </authorList>
    </citation>
    <scope>NUCLEOTIDE SEQUENCE</scope>
    <source>
        <strain evidence="1">KQZ6P-2</strain>
    </source>
</reference>
<sequence>MDENRKSIEDGIVESYRQDEDMMILVFAQWCVNEGLNPEELYMQAYPEQQSNERLQRVLELTVPKEEAGPIPDDTVLGVLSLFGNEDLAFVVSEAISNRNATGKSR</sequence>
<evidence type="ECO:0000313" key="2">
    <source>
        <dbReference type="Proteomes" id="UP001139347"/>
    </source>
</evidence>
<dbReference type="EMBL" id="JALIRP010000002">
    <property type="protein sequence ID" value="MCJ8011233.1"/>
    <property type="molecule type" value="Genomic_DNA"/>
</dbReference>
<dbReference type="Proteomes" id="UP001139347">
    <property type="component" value="Unassembled WGS sequence"/>
</dbReference>
<name>A0A9X1WPB9_9BACL</name>
<proteinExistence type="predicted"/>
<accession>A0A9X1WPB9</accession>
<protein>
    <recommendedName>
        <fullName evidence="3">YxiS</fullName>
    </recommendedName>
</protein>